<feature type="compositionally biased region" description="Low complexity" evidence="3">
    <location>
        <begin position="297"/>
        <end position="309"/>
    </location>
</feature>
<evidence type="ECO:0008006" key="6">
    <source>
        <dbReference type="Google" id="ProtNLM"/>
    </source>
</evidence>
<dbReference type="Pfam" id="PF04012">
    <property type="entry name" value="PspA_IM30"/>
    <property type="match status" value="1"/>
</dbReference>
<protein>
    <recommendedName>
        <fullName evidence="6">PspA family protein</fullName>
    </recommendedName>
</protein>
<dbReference type="HOGENOM" id="CLU_056466_1_0_11"/>
<dbReference type="AlphaFoldDB" id="F5XS09"/>
<feature type="compositionally biased region" description="Low complexity" evidence="3">
    <location>
        <begin position="279"/>
        <end position="289"/>
    </location>
</feature>
<dbReference type="EMBL" id="AP012204">
    <property type="protein sequence ID" value="BAK37222.1"/>
    <property type="molecule type" value="Genomic_DNA"/>
</dbReference>
<feature type="coiled-coil region" evidence="2">
    <location>
        <begin position="73"/>
        <end position="147"/>
    </location>
</feature>
<sequence length="309" mass="33630">MYTRPGARRGREGTVEDTMAGIFQRISLIFRAKTDKALDKLEDPRETLDYSYQRQLELLQKVRRGVADVATSRKRVELQAAGLNTQIDKLTQQAQKALEVGREDLAREALTRRSGLQQQLGDLQAQHAQLQGEEEKLTRASQRLQAKVDAFRTRKETIKATYSAAEAQTRINEAFSGISEEMGDVGLAIQRAEDKTAQMQARAGAIDELLASGALDDPSGLAKDDITRELEQLASTSEVEDELARMKAQLGAGPAASGPQAIGGANQPPVGQQAPNQTYGQPPQSYGQPPAQPYGQPPAGQQPNQGDLR</sequence>
<evidence type="ECO:0000313" key="5">
    <source>
        <dbReference type="Proteomes" id="UP000007947"/>
    </source>
</evidence>
<organism evidence="4 5">
    <name type="scientific">Microlunatus phosphovorus (strain ATCC 700054 / DSM 10555 / JCM 9379 / NBRC 101784 / NCIMB 13414 / VKM Ac-1990 / NM-1)</name>
    <dbReference type="NCBI Taxonomy" id="1032480"/>
    <lineage>
        <taxon>Bacteria</taxon>
        <taxon>Bacillati</taxon>
        <taxon>Actinomycetota</taxon>
        <taxon>Actinomycetes</taxon>
        <taxon>Propionibacteriales</taxon>
        <taxon>Propionibacteriaceae</taxon>
        <taxon>Microlunatus</taxon>
    </lineage>
</organism>
<dbReference type="KEGG" id="mph:MLP_42080"/>
<dbReference type="Proteomes" id="UP000007947">
    <property type="component" value="Chromosome"/>
</dbReference>
<accession>F5XS09</accession>
<gene>
    <name evidence="4" type="ordered locus">MLP_42080</name>
</gene>
<feature type="compositionally biased region" description="Polar residues" evidence="3">
    <location>
        <begin position="269"/>
        <end position="278"/>
    </location>
</feature>
<dbReference type="eggNOG" id="COG1842">
    <property type="taxonomic scope" value="Bacteria"/>
</dbReference>
<dbReference type="PANTHER" id="PTHR31088">
    <property type="entry name" value="MEMBRANE-ASSOCIATED PROTEIN VIPP1, CHLOROPLASTIC"/>
    <property type="match status" value="1"/>
</dbReference>
<name>F5XS09_MICPN</name>
<dbReference type="InterPro" id="IPR007157">
    <property type="entry name" value="PspA_VIPP1"/>
</dbReference>
<evidence type="ECO:0000313" key="4">
    <source>
        <dbReference type="EMBL" id="BAK37222.1"/>
    </source>
</evidence>
<feature type="region of interest" description="Disordered" evidence="3">
    <location>
        <begin position="234"/>
        <end position="309"/>
    </location>
</feature>
<proteinExistence type="inferred from homology"/>
<reference evidence="4 5" key="1">
    <citation type="submission" date="2011-05" db="EMBL/GenBank/DDBJ databases">
        <title>Whole genome sequence of Microlunatus phosphovorus NM-1.</title>
        <authorList>
            <person name="Hosoyama A."/>
            <person name="Sasaki K."/>
            <person name="Harada T."/>
            <person name="Igarashi R."/>
            <person name="Kawakoshi A."/>
            <person name="Sasagawa M."/>
            <person name="Fukada J."/>
            <person name="Nakamura S."/>
            <person name="Katano Y."/>
            <person name="Hanada S."/>
            <person name="Kamagata Y."/>
            <person name="Nakamura N."/>
            <person name="Yamazaki S."/>
            <person name="Fujita N."/>
        </authorList>
    </citation>
    <scope>NUCLEOTIDE SEQUENCE [LARGE SCALE GENOMIC DNA]</scope>
    <source>
        <strain evidence="5">ATCC 700054 / DSM 10555 / JCM 9379 / NBRC 101784 / NCIMB 13414 / VKM Ac-1990 / NM-1</strain>
    </source>
</reference>
<keyword evidence="2" id="KW-0175">Coiled coil</keyword>
<comment type="similarity">
    <text evidence="1">Belongs to the PspA/Vipp/IM30 family.</text>
</comment>
<dbReference type="STRING" id="1032480.MLP_42080"/>
<evidence type="ECO:0000256" key="2">
    <source>
        <dbReference type="SAM" id="Coils"/>
    </source>
</evidence>
<evidence type="ECO:0000256" key="3">
    <source>
        <dbReference type="SAM" id="MobiDB-lite"/>
    </source>
</evidence>
<dbReference type="PANTHER" id="PTHR31088:SF6">
    <property type="entry name" value="PHAGE SHOCK PROTEIN A"/>
    <property type="match status" value="1"/>
</dbReference>
<evidence type="ECO:0000256" key="1">
    <source>
        <dbReference type="ARBA" id="ARBA00043985"/>
    </source>
</evidence>
<keyword evidence="5" id="KW-1185">Reference proteome</keyword>